<comment type="caution">
    <text evidence="2">The sequence shown here is derived from an EMBL/GenBank/DDBJ whole genome shotgun (WGS) entry which is preliminary data.</text>
</comment>
<evidence type="ECO:0000313" key="2">
    <source>
        <dbReference type="EMBL" id="ODS01583.1"/>
    </source>
</evidence>
<proteinExistence type="predicted"/>
<evidence type="ECO:0000313" key="3">
    <source>
        <dbReference type="Proteomes" id="UP000094472"/>
    </source>
</evidence>
<name>A0A1E3W700_9HYPH</name>
<dbReference type="STRING" id="1774969.AUC69_06355"/>
<dbReference type="EMBL" id="LPWF01000005">
    <property type="protein sequence ID" value="ODS01583.1"/>
    <property type="molecule type" value="Genomic_DNA"/>
</dbReference>
<keyword evidence="1" id="KW-0472">Membrane</keyword>
<feature type="transmembrane region" description="Helical" evidence="1">
    <location>
        <begin position="51"/>
        <end position="72"/>
    </location>
</feature>
<dbReference type="Proteomes" id="UP000094472">
    <property type="component" value="Unassembled WGS sequence"/>
</dbReference>
<keyword evidence="1" id="KW-1133">Transmembrane helix</keyword>
<feature type="transmembrane region" description="Helical" evidence="1">
    <location>
        <begin position="21"/>
        <end position="45"/>
    </location>
</feature>
<evidence type="ECO:0008006" key="4">
    <source>
        <dbReference type="Google" id="ProtNLM"/>
    </source>
</evidence>
<dbReference type="AlphaFoldDB" id="A0A1E3W700"/>
<reference evidence="2 3" key="1">
    <citation type="journal article" date="2016" name="Environ. Microbiol.">
        <title>New Methyloceanibacter diversity from North Sea sediments includes methanotroph containing solely the soluble methane monooxygenase.</title>
        <authorList>
            <person name="Vekeman B."/>
            <person name="Kerckhof F.M."/>
            <person name="Cremers G."/>
            <person name="de Vos P."/>
            <person name="Vandamme P."/>
            <person name="Boon N."/>
            <person name="Op den Camp H.J."/>
            <person name="Heylen K."/>
        </authorList>
    </citation>
    <scope>NUCLEOTIDE SEQUENCE [LARGE SCALE GENOMIC DNA]</scope>
    <source>
        <strain evidence="2 3">R-67175</strain>
    </source>
</reference>
<keyword evidence="1" id="KW-0812">Transmembrane</keyword>
<evidence type="ECO:0000256" key="1">
    <source>
        <dbReference type="SAM" id="Phobius"/>
    </source>
</evidence>
<sequence>MKEVKKESLVSRINSVLATRITMLVGSIWAFYAFVIFGLTPILWPNYETQILYWSNFLQLVFLPAITVGTAIMNRDSEARAAEDHDTIRREFDLLQEAHGMLDKSLQEIAVGVRELLVASRHERNAVRPAVTAGASRPGRKTSEG</sequence>
<keyword evidence="3" id="KW-1185">Reference proteome</keyword>
<protein>
    <recommendedName>
        <fullName evidence="4">DUF1003 domain-containing protein</fullName>
    </recommendedName>
</protein>
<gene>
    <name evidence="2" type="ORF">AUC69_06355</name>
</gene>
<accession>A0A1E3W700</accession>
<organism evidence="2 3">
    <name type="scientific">Methyloceanibacter superfactus</name>
    <dbReference type="NCBI Taxonomy" id="1774969"/>
    <lineage>
        <taxon>Bacteria</taxon>
        <taxon>Pseudomonadati</taxon>
        <taxon>Pseudomonadota</taxon>
        <taxon>Alphaproteobacteria</taxon>
        <taxon>Hyphomicrobiales</taxon>
        <taxon>Hyphomicrobiaceae</taxon>
        <taxon>Methyloceanibacter</taxon>
    </lineage>
</organism>